<sequence>MKNPFLILCAGAIAAMPAGLHAQSKCEPKFLQSSQTVFVDDFDAGSNSFAIENFDIRVRNAAGPGGGCTAILRVARSLRSPNPEAVGYQLQLSGQQIQILPNESSPPSAGSDYRISNVPGGTNGANLPFRLGVPSGWGVKSGSRTDELVVQLVDAKGVITDTLNLTIVIDVPPAAEVRVVGATGTDAIAQVDLGVLDPKQTTISDLFGIRVWSNSPYSVRFLSQNCGELVQTQNRGRIPYEILLNQTPVSTTGGLATQVPRATTALGDFHPLRVRVAPFSAYAGDYSDRVEVTVTAN</sequence>
<proteinExistence type="predicted"/>
<name>A0A844YFZ9_9SPHN</name>
<evidence type="ECO:0000313" key="2">
    <source>
        <dbReference type="EMBL" id="MXO63440.1"/>
    </source>
</evidence>
<dbReference type="EMBL" id="WTYN01000001">
    <property type="protein sequence ID" value="MXO63440.1"/>
    <property type="molecule type" value="Genomic_DNA"/>
</dbReference>
<accession>A0A844YFZ9</accession>
<gene>
    <name evidence="2" type="ORF">GRI48_10495</name>
</gene>
<organism evidence="2 3">
    <name type="scientific">Qipengyuania oceanensis</name>
    <dbReference type="NCBI Taxonomy" id="1463597"/>
    <lineage>
        <taxon>Bacteria</taxon>
        <taxon>Pseudomonadati</taxon>
        <taxon>Pseudomonadota</taxon>
        <taxon>Alphaproteobacteria</taxon>
        <taxon>Sphingomonadales</taxon>
        <taxon>Erythrobacteraceae</taxon>
        <taxon>Qipengyuania</taxon>
    </lineage>
</organism>
<dbReference type="RefSeq" id="WP_160675103.1">
    <property type="nucleotide sequence ID" value="NZ_WTYN01000001.1"/>
</dbReference>
<feature type="chain" id="PRO_5032949497" description="Spore coat protein U domain-containing protein" evidence="1">
    <location>
        <begin position="23"/>
        <end position="297"/>
    </location>
</feature>
<keyword evidence="1" id="KW-0732">Signal</keyword>
<dbReference type="AlphaFoldDB" id="A0A844YFZ9"/>
<protein>
    <recommendedName>
        <fullName evidence="4">Spore coat protein U domain-containing protein</fullName>
    </recommendedName>
</protein>
<feature type="signal peptide" evidence="1">
    <location>
        <begin position="1"/>
        <end position="22"/>
    </location>
</feature>
<evidence type="ECO:0000256" key="1">
    <source>
        <dbReference type="SAM" id="SignalP"/>
    </source>
</evidence>
<dbReference type="Proteomes" id="UP000445582">
    <property type="component" value="Unassembled WGS sequence"/>
</dbReference>
<evidence type="ECO:0000313" key="3">
    <source>
        <dbReference type="Proteomes" id="UP000445582"/>
    </source>
</evidence>
<evidence type="ECO:0008006" key="4">
    <source>
        <dbReference type="Google" id="ProtNLM"/>
    </source>
</evidence>
<keyword evidence="3" id="KW-1185">Reference proteome</keyword>
<comment type="caution">
    <text evidence="2">The sequence shown here is derived from an EMBL/GenBank/DDBJ whole genome shotgun (WGS) entry which is preliminary data.</text>
</comment>
<reference evidence="2 3" key="1">
    <citation type="submission" date="2019-12" db="EMBL/GenBank/DDBJ databases">
        <title>Genomic-based taxomic classification of the family Erythrobacteraceae.</title>
        <authorList>
            <person name="Xu L."/>
        </authorList>
    </citation>
    <scope>NUCLEOTIDE SEQUENCE [LARGE SCALE GENOMIC DNA]</scope>
    <source>
        <strain evidence="2 3">MCCC 1A09965</strain>
    </source>
</reference>
<dbReference type="OrthoDB" id="7619271at2"/>